<accession>A0A8T1M248</accession>
<reference evidence="3 4" key="1">
    <citation type="journal article" date="2018" name="Biotechnol. Adv.">
        <title>Improved genomic resources and new bioinformatic workflow for the carcinogenic parasite Clonorchis sinensis: Biotechnological implications.</title>
        <authorList>
            <person name="Wang D."/>
            <person name="Korhonen P.K."/>
            <person name="Gasser R.B."/>
            <person name="Young N.D."/>
        </authorList>
    </citation>
    <scope>NUCLEOTIDE SEQUENCE [LARGE SCALE GENOMIC DNA]</scope>
    <source>
        <strain evidence="3">Cs-k2</strain>
    </source>
</reference>
<evidence type="ECO:0000256" key="2">
    <source>
        <dbReference type="SAM" id="Phobius"/>
    </source>
</evidence>
<evidence type="ECO:0000313" key="3">
    <source>
        <dbReference type="EMBL" id="KAG5443417.1"/>
    </source>
</evidence>
<reference evidence="3 4" key="2">
    <citation type="journal article" date="2021" name="Genomics">
        <title>High-quality reference genome for Clonorchis sinensis.</title>
        <authorList>
            <person name="Young N.D."/>
            <person name="Stroehlein A.J."/>
            <person name="Kinkar L."/>
            <person name="Wang T."/>
            <person name="Sohn W.M."/>
            <person name="Chang B.C.H."/>
            <person name="Kaur P."/>
            <person name="Weisz D."/>
            <person name="Dudchenko O."/>
            <person name="Aiden E.L."/>
            <person name="Korhonen P.K."/>
            <person name="Gasser R.B."/>
        </authorList>
    </citation>
    <scope>NUCLEOTIDE SEQUENCE [LARGE SCALE GENOMIC DNA]</scope>
    <source>
        <strain evidence="3">Cs-k2</strain>
    </source>
</reference>
<sequence>MHAENSGGRRNQERQQGKRQLPGMKSSGISRIVFTEGFVDTNIFPSSNRGSFGEAHKLFTANGLRKAIKVRNEIRFGYKQSLYRVLSKSNRQLSLVLITVASCPQCLILPFIILAHENK</sequence>
<proteinExistence type="predicted"/>
<evidence type="ECO:0000313" key="4">
    <source>
        <dbReference type="Proteomes" id="UP000286415"/>
    </source>
</evidence>
<dbReference type="EMBL" id="NIRI02000056">
    <property type="protein sequence ID" value="KAG5443417.1"/>
    <property type="molecule type" value="Genomic_DNA"/>
</dbReference>
<dbReference type="Proteomes" id="UP000286415">
    <property type="component" value="Unassembled WGS sequence"/>
</dbReference>
<gene>
    <name evidence="3" type="ORF">CSKR_202793</name>
</gene>
<comment type="caution">
    <text evidence="3">The sequence shown here is derived from an EMBL/GenBank/DDBJ whole genome shotgun (WGS) entry which is preliminary data.</text>
</comment>
<name>A0A8T1M248_CLOSI</name>
<protein>
    <submittedName>
        <fullName evidence="3">Uncharacterized protein</fullName>
    </submittedName>
</protein>
<evidence type="ECO:0000256" key="1">
    <source>
        <dbReference type="SAM" id="MobiDB-lite"/>
    </source>
</evidence>
<feature type="region of interest" description="Disordered" evidence="1">
    <location>
        <begin position="1"/>
        <end position="27"/>
    </location>
</feature>
<keyword evidence="2" id="KW-1133">Transmembrane helix</keyword>
<feature type="transmembrane region" description="Helical" evidence="2">
    <location>
        <begin position="93"/>
        <end position="115"/>
    </location>
</feature>
<keyword evidence="2" id="KW-0472">Membrane</keyword>
<keyword evidence="4" id="KW-1185">Reference proteome</keyword>
<dbReference type="AlphaFoldDB" id="A0A8T1M248"/>
<organism evidence="3 4">
    <name type="scientific">Clonorchis sinensis</name>
    <name type="common">Chinese liver fluke</name>
    <dbReference type="NCBI Taxonomy" id="79923"/>
    <lineage>
        <taxon>Eukaryota</taxon>
        <taxon>Metazoa</taxon>
        <taxon>Spiralia</taxon>
        <taxon>Lophotrochozoa</taxon>
        <taxon>Platyhelminthes</taxon>
        <taxon>Trematoda</taxon>
        <taxon>Digenea</taxon>
        <taxon>Opisthorchiida</taxon>
        <taxon>Opisthorchiata</taxon>
        <taxon>Opisthorchiidae</taxon>
        <taxon>Clonorchis</taxon>
    </lineage>
</organism>
<keyword evidence="2" id="KW-0812">Transmembrane</keyword>